<dbReference type="InterPro" id="IPR008271">
    <property type="entry name" value="Ser/Thr_kinase_AS"/>
</dbReference>
<protein>
    <recommendedName>
        <fullName evidence="10">Guanylate cyclase</fullName>
    </recommendedName>
</protein>
<evidence type="ECO:0000259" key="6">
    <source>
        <dbReference type="PROSITE" id="PS50011"/>
    </source>
</evidence>
<dbReference type="Gene3D" id="1.10.510.10">
    <property type="entry name" value="Transferase(Phosphotransferase) domain 1"/>
    <property type="match status" value="1"/>
</dbReference>
<dbReference type="EMBL" id="CAWYQH010000141">
    <property type="protein sequence ID" value="CAK8694224.1"/>
    <property type="molecule type" value="Genomic_DNA"/>
</dbReference>
<dbReference type="InterPro" id="IPR000719">
    <property type="entry name" value="Prot_kinase_dom"/>
</dbReference>
<evidence type="ECO:0000256" key="1">
    <source>
        <dbReference type="ARBA" id="ARBA00022741"/>
    </source>
</evidence>
<dbReference type="Gene3D" id="3.40.50.300">
    <property type="entry name" value="P-loop containing nucleotide triphosphate hydrolases"/>
    <property type="match status" value="1"/>
</dbReference>
<dbReference type="SMART" id="SM00220">
    <property type="entry name" value="S_TKc"/>
    <property type="match status" value="1"/>
</dbReference>
<dbReference type="InterPro" id="IPR017441">
    <property type="entry name" value="Protein_kinase_ATP_BS"/>
</dbReference>
<evidence type="ECO:0000313" key="8">
    <source>
        <dbReference type="EMBL" id="CAK8694224.1"/>
    </source>
</evidence>
<proteinExistence type="inferred from homology"/>
<dbReference type="PROSITE" id="PS50011">
    <property type="entry name" value="PROTEIN_KINASE_DOM"/>
    <property type="match status" value="1"/>
</dbReference>
<dbReference type="SUPFAM" id="SSF52540">
    <property type="entry name" value="P-loop containing nucleoside triphosphate hydrolases"/>
    <property type="match status" value="1"/>
</dbReference>
<dbReference type="PANTHER" id="PTHR44329:SF291">
    <property type="entry name" value="PROTEIN KINASE DOMAIN-CONTAINING PROTEIN"/>
    <property type="match status" value="1"/>
</dbReference>
<comment type="caution">
    <text evidence="8">The sequence shown here is derived from an EMBL/GenBank/DDBJ whole genome shotgun (WGS) entry which is preliminary data.</text>
</comment>
<evidence type="ECO:0000256" key="3">
    <source>
        <dbReference type="ARBA" id="ARBA00023134"/>
    </source>
</evidence>
<feature type="binding site" evidence="5">
    <location>
        <position position="481"/>
    </location>
    <ligand>
        <name>ATP</name>
        <dbReference type="ChEBI" id="CHEBI:30616"/>
    </ligand>
</feature>
<dbReference type="InterPro" id="IPR011009">
    <property type="entry name" value="Kinase-like_dom_sf"/>
</dbReference>
<dbReference type="PROSITE" id="PS00107">
    <property type="entry name" value="PROTEIN_KINASE_ATP"/>
    <property type="match status" value="1"/>
</dbReference>
<evidence type="ECO:0000259" key="7">
    <source>
        <dbReference type="PROSITE" id="PS51715"/>
    </source>
</evidence>
<evidence type="ECO:0000256" key="4">
    <source>
        <dbReference type="PROSITE-ProRule" id="PRU01052"/>
    </source>
</evidence>
<sequence>MQRQLSHDQTVVGPVHFATRSGHDDSAKFVHLLGSRDNGGFEMNKDALRKIAEHHSVKDNPVAVISVAGEPNTGKSVLLNFLIAFLESDMDKNWQPEIDLSLTLKWRRGRRVIKPGIWIWSKPYLLRKSDGQQIALLLMETEGSFTDNRSQKDHEIFVYSSIISSVLINNVVEEIGENDLEILDILSGYDREYKDPGDNTYFQALFFLIRYWSANEKYECGIEGGFRYMENEIFFDDDRNAFGDRAVKDRVKNAFDKVKCMLLPFSGLVGDQCQNTVNNEIIAEELDDTFRVHLGNFFHHLLTECTESKRHWNHSMTGQDLVKITDKLYQLLQDRRLLNPITTMTEERRNCSVNMMLLHSAHKAFKAKAMENFEKLFPDQIKHLKSRFKASLESKIDGGFTLIKGKIQNLQELTERDQEIKTLKTEILQLKKEEINKMTIATYISSDQIFGVLGMRGFLGRGGFGCVRLGFTNPHGSVAIKCFPVTGSKEIIKQTHERLMNETRNTKLSSHENVVRLVGFTFWPGAAAIVMEYMPAGDLHTFLSSKNRDEYKIQHIPAVIRLRICTDVACGITYLHYGFYNDQRITHGDIKSENVLLTTDLRCKVSDFGGANFATSSNSGPSSEEQRKEFTYIFASPERLLNCEARSSRAMDVYSVSMISHEVLTRNLPFRERMTYFEVVRYVAEQGNRPSLEEVEALKLSLKYEADVEIINLLKDEMVKCWNQDPQMRPSMMEVRDNFLSSLSTKDQAVIARHVADITEKIHVKIPDRRQFQGACVPMSQFKPSDCSR</sequence>
<evidence type="ECO:0000256" key="5">
    <source>
        <dbReference type="PROSITE-ProRule" id="PRU10141"/>
    </source>
</evidence>
<comment type="similarity">
    <text evidence="4">Belongs to the TRAFAC class dynamin-like GTPase superfamily. GB1/RHD3 GTPase family.</text>
</comment>
<keyword evidence="3" id="KW-0342">GTP-binding</keyword>
<dbReference type="SUPFAM" id="SSF56112">
    <property type="entry name" value="Protein kinase-like (PK-like)"/>
    <property type="match status" value="1"/>
</dbReference>
<dbReference type="Pfam" id="PF00069">
    <property type="entry name" value="Pkinase"/>
    <property type="match status" value="1"/>
</dbReference>
<reference evidence="8 9" key="1">
    <citation type="submission" date="2024-02" db="EMBL/GenBank/DDBJ databases">
        <authorList>
            <person name="Daric V."/>
            <person name="Darras S."/>
        </authorList>
    </citation>
    <scope>NUCLEOTIDE SEQUENCE [LARGE SCALE GENOMIC DNA]</scope>
</reference>
<dbReference type="InterPro" id="IPR015894">
    <property type="entry name" value="Guanylate-bd_N"/>
</dbReference>
<gene>
    <name evidence="8" type="ORF">CVLEPA_LOCUS27611</name>
</gene>
<dbReference type="PROSITE" id="PS51715">
    <property type="entry name" value="G_GB1_RHD3"/>
    <property type="match status" value="1"/>
</dbReference>
<evidence type="ECO:0000256" key="2">
    <source>
        <dbReference type="ARBA" id="ARBA00022840"/>
    </source>
</evidence>
<dbReference type="Pfam" id="PF02263">
    <property type="entry name" value="GBP"/>
    <property type="match status" value="1"/>
</dbReference>
<keyword evidence="2 5" id="KW-0067">ATP-binding</keyword>
<name>A0ABP0GR54_CLALP</name>
<keyword evidence="1 5" id="KW-0547">Nucleotide-binding</keyword>
<feature type="domain" description="GB1/RHD3-type G" evidence="7">
    <location>
        <begin position="59"/>
        <end position="210"/>
    </location>
</feature>
<keyword evidence="9" id="KW-1185">Reference proteome</keyword>
<evidence type="ECO:0008006" key="10">
    <source>
        <dbReference type="Google" id="ProtNLM"/>
    </source>
</evidence>
<dbReference type="Proteomes" id="UP001642483">
    <property type="component" value="Unassembled WGS sequence"/>
</dbReference>
<accession>A0ABP0GR54</accession>
<dbReference type="InterPro" id="IPR027417">
    <property type="entry name" value="P-loop_NTPase"/>
</dbReference>
<evidence type="ECO:0000313" key="9">
    <source>
        <dbReference type="Proteomes" id="UP001642483"/>
    </source>
</evidence>
<feature type="domain" description="Protein kinase" evidence="6">
    <location>
        <begin position="453"/>
        <end position="740"/>
    </location>
</feature>
<organism evidence="8 9">
    <name type="scientific">Clavelina lepadiformis</name>
    <name type="common">Light-bulb sea squirt</name>
    <name type="synonym">Ascidia lepadiformis</name>
    <dbReference type="NCBI Taxonomy" id="159417"/>
    <lineage>
        <taxon>Eukaryota</taxon>
        <taxon>Metazoa</taxon>
        <taxon>Chordata</taxon>
        <taxon>Tunicata</taxon>
        <taxon>Ascidiacea</taxon>
        <taxon>Aplousobranchia</taxon>
        <taxon>Clavelinidae</taxon>
        <taxon>Clavelina</taxon>
    </lineage>
</organism>
<dbReference type="PROSITE" id="PS00108">
    <property type="entry name" value="PROTEIN_KINASE_ST"/>
    <property type="match status" value="1"/>
</dbReference>
<dbReference type="PANTHER" id="PTHR44329">
    <property type="entry name" value="SERINE/THREONINE-PROTEIN KINASE TNNI3K-RELATED"/>
    <property type="match status" value="1"/>
</dbReference>
<dbReference type="InterPro" id="IPR051681">
    <property type="entry name" value="Ser/Thr_Kinases-Pseudokinases"/>
</dbReference>
<dbReference type="InterPro" id="IPR030386">
    <property type="entry name" value="G_GB1_RHD3_dom"/>
</dbReference>